<protein>
    <submittedName>
        <fullName evidence="1">Uncharacterized protein</fullName>
    </submittedName>
</protein>
<gene>
    <name evidence="1" type="ORF">AMECASPLE_028354</name>
</gene>
<proteinExistence type="predicted"/>
<reference evidence="1 2" key="1">
    <citation type="submission" date="2021-06" db="EMBL/GenBank/DDBJ databases">
        <authorList>
            <person name="Palmer J.M."/>
        </authorList>
    </citation>
    <scope>NUCLEOTIDE SEQUENCE [LARGE SCALE GENOMIC DNA]</scope>
    <source>
        <strain evidence="1 2">AS_MEX2019</strain>
        <tissue evidence="1">Muscle</tissue>
    </source>
</reference>
<evidence type="ECO:0000313" key="1">
    <source>
        <dbReference type="EMBL" id="MEQ2288962.1"/>
    </source>
</evidence>
<keyword evidence="2" id="KW-1185">Reference proteome</keyword>
<name>A0ABV0Y5Q9_9TELE</name>
<organism evidence="1 2">
    <name type="scientific">Ameca splendens</name>
    <dbReference type="NCBI Taxonomy" id="208324"/>
    <lineage>
        <taxon>Eukaryota</taxon>
        <taxon>Metazoa</taxon>
        <taxon>Chordata</taxon>
        <taxon>Craniata</taxon>
        <taxon>Vertebrata</taxon>
        <taxon>Euteleostomi</taxon>
        <taxon>Actinopterygii</taxon>
        <taxon>Neopterygii</taxon>
        <taxon>Teleostei</taxon>
        <taxon>Neoteleostei</taxon>
        <taxon>Acanthomorphata</taxon>
        <taxon>Ovalentaria</taxon>
        <taxon>Atherinomorphae</taxon>
        <taxon>Cyprinodontiformes</taxon>
        <taxon>Goodeidae</taxon>
        <taxon>Ameca</taxon>
    </lineage>
</organism>
<accession>A0ABV0Y5Q9</accession>
<evidence type="ECO:0000313" key="2">
    <source>
        <dbReference type="Proteomes" id="UP001469553"/>
    </source>
</evidence>
<sequence length="101" mass="11354">MQLGAGLSNTQEEKILQECGGVLGLRIYNCESVQELDCQHRYSAIVLEERDGSFINRPQSLIWVTAVRVAGKELHVYMTSRRYFVDSHLADVAKATLGQQI</sequence>
<dbReference type="Proteomes" id="UP001469553">
    <property type="component" value="Unassembled WGS sequence"/>
</dbReference>
<dbReference type="EMBL" id="JAHRIP010021921">
    <property type="protein sequence ID" value="MEQ2288962.1"/>
    <property type="molecule type" value="Genomic_DNA"/>
</dbReference>
<comment type="caution">
    <text evidence="1">The sequence shown here is derived from an EMBL/GenBank/DDBJ whole genome shotgun (WGS) entry which is preliminary data.</text>
</comment>